<evidence type="ECO:0000313" key="6">
    <source>
        <dbReference type="EMBL" id="TIH39955.1"/>
    </source>
</evidence>
<sequence>MASSLAQYARPDHFILHFSDTHFVGNDDLLYGKVDSEGHLREILAELHASGSRPEAIVFTGDLADKGDPKAYEKLRAIVEPAAAELGAEVIWVMGNHDNRAAFRATLLDQLPSMKPVDRVYDVNGLRIITLDSTVPGSHYGEVTPEQLDWLAEELSTAAPHGTILAMHHPPVPSVLDLAVMVELRDQASLAEVIQGSDVRSIIAGHLHYSSMAMFAGVPVSVASATCYTQDLNVEVGGTRAQDGAQAFNLIHVFENTVLHSIVPIGHYPEVSFVSAAETADILEKAGVSFAPPAGAPVVAEEPLTVPAIAAVAAPVAVSAPGTSAEKVLAPAAAVRVSV</sequence>
<keyword evidence="1" id="KW-0479">Metal-binding</keyword>
<dbReference type="AlphaFoldDB" id="A0A4T2C6B1"/>
<evidence type="ECO:0000256" key="3">
    <source>
        <dbReference type="ARBA" id="ARBA00023004"/>
    </source>
</evidence>
<dbReference type="RefSeq" id="WP_136640949.1">
    <property type="nucleotide sequence ID" value="NZ_QYRT01000005.1"/>
</dbReference>
<evidence type="ECO:0000256" key="4">
    <source>
        <dbReference type="ARBA" id="ARBA00025742"/>
    </source>
</evidence>
<dbReference type="Pfam" id="PF00149">
    <property type="entry name" value="Metallophos"/>
    <property type="match status" value="1"/>
</dbReference>
<dbReference type="InterPro" id="IPR004843">
    <property type="entry name" value="Calcineurin-like_PHP"/>
</dbReference>
<dbReference type="Proteomes" id="UP000306192">
    <property type="component" value="Unassembled WGS sequence"/>
</dbReference>
<protein>
    <submittedName>
        <fullName evidence="6">Phosphodiesterase</fullName>
    </submittedName>
</protein>
<dbReference type="PANTHER" id="PTHR42988">
    <property type="entry name" value="PHOSPHOHYDROLASE"/>
    <property type="match status" value="1"/>
</dbReference>
<dbReference type="PANTHER" id="PTHR42988:SF2">
    <property type="entry name" value="CYCLIC NUCLEOTIDE PHOSPHODIESTERASE CBUA0032-RELATED"/>
    <property type="match status" value="1"/>
</dbReference>
<comment type="caution">
    <text evidence="6">The sequence shown here is derived from an EMBL/GenBank/DDBJ whole genome shotgun (WGS) entry which is preliminary data.</text>
</comment>
<name>A0A4T2C6B1_9MICO</name>
<evidence type="ECO:0000256" key="1">
    <source>
        <dbReference type="ARBA" id="ARBA00022723"/>
    </source>
</evidence>
<dbReference type="GO" id="GO:0046872">
    <property type="term" value="F:metal ion binding"/>
    <property type="evidence" value="ECO:0007669"/>
    <property type="project" value="UniProtKB-KW"/>
</dbReference>
<evidence type="ECO:0000259" key="5">
    <source>
        <dbReference type="Pfam" id="PF00149"/>
    </source>
</evidence>
<keyword evidence="7" id="KW-1185">Reference proteome</keyword>
<comment type="similarity">
    <text evidence="4">Belongs to the cyclic nucleotide phosphodiesterase class-III family.</text>
</comment>
<evidence type="ECO:0000256" key="2">
    <source>
        <dbReference type="ARBA" id="ARBA00022801"/>
    </source>
</evidence>
<dbReference type="GO" id="GO:0004112">
    <property type="term" value="F:cyclic-nucleotide phosphodiesterase activity"/>
    <property type="evidence" value="ECO:0007669"/>
    <property type="project" value="InterPro"/>
</dbReference>
<keyword evidence="2" id="KW-0378">Hydrolase</keyword>
<feature type="domain" description="Calcineurin-like phosphoesterase" evidence="5">
    <location>
        <begin position="15"/>
        <end position="209"/>
    </location>
</feature>
<gene>
    <name evidence="6" type="ORF">D4765_04175</name>
</gene>
<dbReference type="InterPro" id="IPR050884">
    <property type="entry name" value="CNP_phosphodiesterase-III"/>
</dbReference>
<proteinExistence type="inferred from homology"/>
<dbReference type="CDD" id="cd07402">
    <property type="entry name" value="MPP_GpdQ"/>
    <property type="match status" value="1"/>
</dbReference>
<dbReference type="EMBL" id="QYRT01000005">
    <property type="protein sequence ID" value="TIH39955.1"/>
    <property type="molecule type" value="Genomic_DNA"/>
</dbReference>
<dbReference type="Gene3D" id="3.60.21.10">
    <property type="match status" value="1"/>
</dbReference>
<dbReference type="SUPFAM" id="SSF56300">
    <property type="entry name" value="Metallo-dependent phosphatases"/>
    <property type="match status" value="1"/>
</dbReference>
<dbReference type="InterPro" id="IPR026575">
    <property type="entry name" value="GpdQ/CpdA-like"/>
</dbReference>
<evidence type="ECO:0000313" key="7">
    <source>
        <dbReference type="Proteomes" id="UP000306192"/>
    </source>
</evidence>
<dbReference type="OrthoDB" id="5241795at2"/>
<organism evidence="6 7">
    <name type="scientific">Subtercola vilae</name>
    <dbReference type="NCBI Taxonomy" id="2056433"/>
    <lineage>
        <taxon>Bacteria</taxon>
        <taxon>Bacillati</taxon>
        <taxon>Actinomycetota</taxon>
        <taxon>Actinomycetes</taxon>
        <taxon>Micrococcales</taxon>
        <taxon>Microbacteriaceae</taxon>
        <taxon>Subtercola</taxon>
    </lineage>
</organism>
<keyword evidence="3" id="KW-0408">Iron</keyword>
<dbReference type="InterPro" id="IPR029052">
    <property type="entry name" value="Metallo-depent_PP-like"/>
</dbReference>
<reference evidence="6 7" key="1">
    <citation type="journal article" date="2019" name="Microorganisms">
        <title>Systematic Affiliation and Genome Analysis of Subtercola vilae DB165(T) with Particular Emphasis on Cold Adaptation of an Isolate from a High-Altitude Cold Volcano Lake.</title>
        <authorList>
            <person name="Villalobos A.S."/>
            <person name="Wiese J."/>
            <person name="Imhoff J.F."/>
            <person name="Dorador C."/>
            <person name="Keller A."/>
            <person name="Hentschel U."/>
        </authorList>
    </citation>
    <scope>NUCLEOTIDE SEQUENCE [LARGE SCALE GENOMIC DNA]</scope>
    <source>
        <strain evidence="6 7">DB165</strain>
    </source>
</reference>
<accession>A0A4T2C6B1</accession>